<evidence type="ECO:0000256" key="1">
    <source>
        <dbReference type="ARBA" id="ARBA00022679"/>
    </source>
</evidence>
<organism evidence="3">
    <name type="scientific">marine sediment metagenome</name>
    <dbReference type="NCBI Taxonomy" id="412755"/>
    <lineage>
        <taxon>unclassified sequences</taxon>
        <taxon>metagenomes</taxon>
        <taxon>ecological metagenomes</taxon>
    </lineage>
</organism>
<reference evidence="3" key="1">
    <citation type="journal article" date="2014" name="Front. Microbiol.">
        <title>High frequency of phylogenetically diverse reductive dehalogenase-homologous genes in deep subseafloor sedimentary metagenomes.</title>
        <authorList>
            <person name="Kawai M."/>
            <person name="Futagami T."/>
            <person name="Toyoda A."/>
            <person name="Takaki Y."/>
            <person name="Nishi S."/>
            <person name="Hori S."/>
            <person name="Arai W."/>
            <person name="Tsubouchi T."/>
            <person name="Morono Y."/>
            <person name="Uchiyama I."/>
            <person name="Ito T."/>
            <person name="Fujiyama A."/>
            <person name="Inagaki F."/>
            <person name="Takami H."/>
        </authorList>
    </citation>
    <scope>NUCLEOTIDE SEQUENCE</scope>
    <source>
        <strain evidence="3">Expedition CK06-06</strain>
    </source>
</reference>
<dbReference type="PANTHER" id="PTHR46401">
    <property type="entry name" value="GLYCOSYLTRANSFERASE WBBK-RELATED"/>
    <property type="match status" value="1"/>
</dbReference>
<dbReference type="PANTHER" id="PTHR46401:SF2">
    <property type="entry name" value="GLYCOSYLTRANSFERASE WBBK-RELATED"/>
    <property type="match status" value="1"/>
</dbReference>
<evidence type="ECO:0000313" key="3">
    <source>
        <dbReference type="EMBL" id="GAH40818.1"/>
    </source>
</evidence>
<proteinExistence type="predicted"/>
<dbReference type="AlphaFoldDB" id="X1H675"/>
<dbReference type="EMBL" id="BARU01008404">
    <property type="protein sequence ID" value="GAH40818.1"/>
    <property type="molecule type" value="Genomic_DNA"/>
</dbReference>
<name>X1H675_9ZZZZ</name>
<feature type="non-terminal residue" evidence="3">
    <location>
        <position position="277"/>
    </location>
</feature>
<dbReference type="Pfam" id="PF00534">
    <property type="entry name" value="Glycos_transf_1"/>
    <property type="match status" value="1"/>
</dbReference>
<feature type="domain" description="Glycosyl transferase family 1" evidence="2">
    <location>
        <begin position="98"/>
        <end position="262"/>
    </location>
</feature>
<accession>X1H675</accession>
<keyword evidence="1" id="KW-0808">Transferase</keyword>
<dbReference type="InterPro" id="IPR001296">
    <property type="entry name" value="Glyco_trans_1"/>
</dbReference>
<dbReference type="SUPFAM" id="SSF53756">
    <property type="entry name" value="UDP-Glycosyltransferase/glycogen phosphorylase"/>
    <property type="match status" value="1"/>
</dbReference>
<dbReference type="GO" id="GO:0009103">
    <property type="term" value="P:lipopolysaccharide biosynthetic process"/>
    <property type="evidence" value="ECO:0007669"/>
    <property type="project" value="TreeGrafter"/>
</dbReference>
<evidence type="ECO:0000259" key="2">
    <source>
        <dbReference type="Pfam" id="PF00534"/>
    </source>
</evidence>
<comment type="caution">
    <text evidence="3">The sequence shown here is derived from an EMBL/GenBank/DDBJ whole genome shotgun (WGS) entry which is preliminary data.</text>
</comment>
<sequence>MKRKIYKKFKNIPLVFDFQGSLTTELVDHNFLKEGSFIFKFVRKIEDSINRSADAIVVSSTNSANLLREESNIKKHKIFAVLDGVNVDEFKPHHETSDLKRKLNLPLNKKIVVYLGLLNKYQGIDCLLEAIGYLVKKNENVHFLIMGYPNVEKYKKIAVEKRINHNITFTGRIDYRKAPQYLSLGDLAVSPKISKTESNGKLYNYMAMGLPTVVFDTPVNREILGNSGVYAKLNDSVSLAEKLEMLLANGNLAKNLGKKLRERAVDGYSWQVVGKKL</sequence>
<protein>
    <recommendedName>
        <fullName evidence="2">Glycosyl transferase family 1 domain-containing protein</fullName>
    </recommendedName>
</protein>
<gene>
    <name evidence="3" type="ORF">S03H2_16454</name>
</gene>
<dbReference type="Gene3D" id="3.40.50.2000">
    <property type="entry name" value="Glycogen Phosphorylase B"/>
    <property type="match status" value="2"/>
</dbReference>
<dbReference type="GO" id="GO:0016757">
    <property type="term" value="F:glycosyltransferase activity"/>
    <property type="evidence" value="ECO:0007669"/>
    <property type="project" value="InterPro"/>
</dbReference>